<evidence type="ECO:0000313" key="3">
    <source>
        <dbReference type="Proteomes" id="UP000324222"/>
    </source>
</evidence>
<dbReference type="AlphaFoldDB" id="A0A5B7K5X1"/>
<name>A0A5B7K5X1_PORTR</name>
<dbReference type="EMBL" id="VSRR010130707">
    <property type="protein sequence ID" value="MPD02276.1"/>
    <property type="molecule type" value="Genomic_DNA"/>
</dbReference>
<feature type="compositionally biased region" description="Basic and acidic residues" evidence="1">
    <location>
        <begin position="9"/>
        <end position="25"/>
    </location>
</feature>
<dbReference type="Proteomes" id="UP000324222">
    <property type="component" value="Unassembled WGS sequence"/>
</dbReference>
<gene>
    <name evidence="2" type="ORF">E2C01_097850</name>
</gene>
<sequence length="65" mass="7486">MEEEEEEGEEKKGERQTEGKMRLDAEGAILRQGCTEEEEEEEMKGERGTLDAKGEETRGRLEGRR</sequence>
<keyword evidence="3" id="KW-1185">Reference proteome</keyword>
<reference evidence="2 3" key="1">
    <citation type="submission" date="2019-05" db="EMBL/GenBank/DDBJ databases">
        <title>Another draft genome of Portunus trituberculatus and its Hox gene families provides insights of decapod evolution.</title>
        <authorList>
            <person name="Jeong J.-H."/>
            <person name="Song I."/>
            <person name="Kim S."/>
            <person name="Choi T."/>
            <person name="Kim D."/>
            <person name="Ryu S."/>
            <person name="Kim W."/>
        </authorList>
    </citation>
    <scope>NUCLEOTIDE SEQUENCE [LARGE SCALE GENOMIC DNA]</scope>
    <source>
        <tissue evidence="2">Muscle</tissue>
    </source>
</reference>
<protein>
    <submittedName>
        <fullName evidence="2">Uncharacterized protein</fullName>
    </submittedName>
</protein>
<comment type="caution">
    <text evidence="2">The sequence shown here is derived from an EMBL/GenBank/DDBJ whole genome shotgun (WGS) entry which is preliminary data.</text>
</comment>
<feature type="compositionally biased region" description="Basic and acidic residues" evidence="1">
    <location>
        <begin position="44"/>
        <end position="65"/>
    </location>
</feature>
<accession>A0A5B7K5X1</accession>
<evidence type="ECO:0000313" key="2">
    <source>
        <dbReference type="EMBL" id="MPD02276.1"/>
    </source>
</evidence>
<organism evidence="2 3">
    <name type="scientific">Portunus trituberculatus</name>
    <name type="common">Swimming crab</name>
    <name type="synonym">Neptunus trituberculatus</name>
    <dbReference type="NCBI Taxonomy" id="210409"/>
    <lineage>
        <taxon>Eukaryota</taxon>
        <taxon>Metazoa</taxon>
        <taxon>Ecdysozoa</taxon>
        <taxon>Arthropoda</taxon>
        <taxon>Crustacea</taxon>
        <taxon>Multicrustacea</taxon>
        <taxon>Malacostraca</taxon>
        <taxon>Eumalacostraca</taxon>
        <taxon>Eucarida</taxon>
        <taxon>Decapoda</taxon>
        <taxon>Pleocyemata</taxon>
        <taxon>Brachyura</taxon>
        <taxon>Eubrachyura</taxon>
        <taxon>Portunoidea</taxon>
        <taxon>Portunidae</taxon>
        <taxon>Portuninae</taxon>
        <taxon>Portunus</taxon>
    </lineage>
</organism>
<proteinExistence type="predicted"/>
<evidence type="ECO:0000256" key="1">
    <source>
        <dbReference type="SAM" id="MobiDB-lite"/>
    </source>
</evidence>
<feature type="region of interest" description="Disordered" evidence="1">
    <location>
        <begin position="1"/>
        <end position="65"/>
    </location>
</feature>